<dbReference type="AlphaFoldDB" id="L5JQ21"/>
<dbReference type="InParanoid" id="L5JQ21"/>
<name>L5JQ21_PTEAL</name>
<sequence>MGLPWSLTPAGSEDHCLSQMLRGMMKTLLKVEVTVHQAPQQRAVPLDPALACAQVQRWFSRPELRRYWLQTRRLRGVFLLPPAASGSLEGLGTGN</sequence>
<evidence type="ECO:0000259" key="1">
    <source>
        <dbReference type="Pfam" id="PF04775"/>
    </source>
</evidence>
<dbReference type="InterPro" id="IPR006862">
    <property type="entry name" value="Thio_Ohase/aa_AcTrfase"/>
</dbReference>
<dbReference type="Proteomes" id="UP000010552">
    <property type="component" value="Unassembled WGS sequence"/>
</dbReference>
<feature type="domain" description="Acyl-CoA thioester hydrolase/bile acid-CoA amino acid N-acetyltransferase" evidence="1">
    <location>
        <begin position="1"/>
        <end position="69"/>
    </location>
</feature>
<dbReference type="Pfam" id="PF04775">
    <property type="entry name" value="Bile_Hydr_Trans"/>
    <property type="match status" value="1"/>
</dbReference>
<dbReference type="EMBL" id="KB031153">
    <property type="protein sequence ID" value="ELK01037.1"/>
    <property type="molecule type" value="Genomic_DNA"/>
</dbReference>
<proteinExistence type="predicted"/>
<evidence type="ECO:0000313" key="3">
    <source>
        <dbReference type="Proteomes" id="UP000010552"/>
    </source>
</evidence>
<keyword evidence="3" id="KW-1185">Reference proteome</keyword>
<organism evidence="2 3">
    <name type="scientific">Pteropus alecto</name>
    <name type="common">Black flying fox</name>
    <dbReference type="NCBI Taxonomy" id="9402"/>
    <lineage>
        <taxon>Eukaryota</taxon>
        <taxon>Metazoa</taxon>
        <taxon>Chordata</taxon>
        <taxon>Craniata</taxon>
        <taxon>Vertebrata</taxon>
        <taxon>Euteleostomi</taxon>
        <taxon>Mammalia</taxon>
        <taxon>Eutheria</taxon>
        <taxon>Laurasiatheria</taxon>
        <taxon>Chiroptera</taxon>
        <taxon>Yinpterochiroptera</taxon>
        <taxon>Pteropodoidea</taxon>
        <taxon>Pteropodidae</taxon>
        <taxon>Pteropodinae</taxon>
        <taxon>Pteropus</taxon>
    </lineage>
</organism>
<gene>
    <name evidence="2" type="ORF">PAL_GLEAN10020632</name>
</gene>
<accession>L5JQ21</accession>
<protein>
    <recommendedName>
        <fullName evidence="1">Acyl-CoA thioester hydrolase/bile acid-CoA amino acid N-acetyltransferase domain-containing protein</fullName>
    </recommendedName>
</protein>
<reference evidence="3" key="1">
    <citation type="journal article" date="2013" name="Science">
        <title>Comparative analysis of bat genomes provides insight into the evolution of flight and immunity.</title>
        <authorList>
            <person name="Zhang G."/>
            <person name="Cowled C."/>
            <person name="Shi Z."/>
            <person name="Huang Z."/>
            <person name="Bishop-Lilly K.A."/>
            <person name="Fang X."/>
            <person name="Wynne J.W."/>
            <person name="Xiong Z."/>
            <person name="Baker M.L."/>
            <person name="Zhao W."/>
            <person name="Tachedjian M."/>
            <person name="Zhu Y."/>
            <person name="Zhou P."/>
            <person name="Jiang X."/>
            <person name="Ng J."/>
            <person name="Yang L."/>
            <person name="Wu L."/>
            <person name="Xiao J."/>
            <person name="Feng Y."/>
            <person name="Chen Y."/>
            <person name="Sun X."/>
            <person name="Zhang Y."/>
            <person name="Marsh G.A."/>
            <person name="Crameri G."/>
            <person name="Broder C.C."/>
            <person name="Frey K.G."/>
            <person name="Wang L.F."/>
            <person name="Wang J."/>
        </authorList>
    </citation>
    <scope>NUCLEOTIDE SEQUENCE [LARGE SCALE GENOMIC DNA]</scope>
</reference>
<evidence type="ECO:0000313" key="2">
    <source>
        <dbReference type="EMBL" id="ELK01037.1"/>
    </source>
</evidence>